<protein>
    <submittedName>
        <fullName evidence="2">Uncharacterized protein</fullName>
    </submittedName>
</protein>
<evidence type="ECO:0000256" key="1">
    <source>
        <dbReference type="SAM" id="Phobius"/>
    </source>
</evidence>
<dbReference type="AlphaFoldDB" id="A0AA36GEY0"/>
<keyword evidence="1" id="KW-1133">Transmembrane helix</keyword>
<feature type="transmembrane region" description="Helical" evidence="1">
    <location>
        <begin position="148"/>
        <end position="169"/>
    </location>
</feature>
<proteinExistence type="predicted"/>
<dbReference type="Proteomes" id="UP001177023">
    <property type="component" value="Unassembled WGS sequence"/>
</dbReference>
<name>A0AA36GEY0_9BILA</name>
<keyword evidence="1" id="KW-0812">Transmembrane</keyword>
<feature type="non-terminal residue" evidence="2">
    <location>
        <position position="196"/>
    </location>
</feature>
<accession>A0AA36GEY0</accession>
<sequence length="196" mass="22249">MLHPPLRVSIKGTSREVLLIVKTALVFSHRQLANARHLSVASHGINYTIQRQPVTYLRVPLPLTLGIPQKLNFRSNIIITPIVTCTQKNTIRCLEVGACISNHYHCDGSPNCLKKSCKKVEAEVVQRKQHNSYQELFVEYSPFTSSQAMLIGFFVMNLSFIVFFVLLSICSTSPRLSRIVFRPRSKCALSYVQLMR</sequence>
<comment type="caution">
    <text evidence="2">The sequence shown here is derived from an EMBL/GenBank/DDBJ whole genome shotgun (WGS) entry which is preliminary data.</text>
</comment>
<keyword evidence="1" id="KW-0472">Membrane</keyword>
<organism evidence="2 3">
    <name type="scientific">Mesorhabditis spiculigera</name>
    <dbReference type="NCBI Taxonomy" id="96644"/>
    <lineage>
        <taxon>Eukaryota</taxon>
        <taxon>Metazoa</taxon>
        <taxon>Ecdysozoa</taxon>
        <taxon>Nematoda</taxon>
        <taxon>Chromadorea</taxon>
        <taxon>Rhabditida</taxon>
        <taxon>Rhabditina</taxon>
        <taxon>Rhabditomorpha</taxon>
        <taxon>Rhabditoidea</taxon>
        <taxon>Rhabditidae</taxon>
        <taxon>Mesorhabditinae</taxon>
        <taxon>Mesorhabditis</taxon>
    </lineage>
</organism>
<evidence type="ECO:0000313" key="3">
    <source>
        <dbReference type="Proteomes" id="UP001177023"/>
    </source>
</evidence>
<evidence type="ECO:0000313" key="2">
    <source>
        <dbReference type="EMBL" id="CAJ0582771.1"/>
    </source>
</evidence>
<dbReference type="EMBL" id="CATQJA010002664">
    <property type="protein sequence ID" value="CAJ0582771.1"/>
    <property type="molecule type" value="Genomic_DNA"/>
</dbReference>
<keyword evidence="3" id="KW-1185">Reference proteome</keyword>
<gene>
    <name evidence="2" type="ORF">MSPICULIGERA_LOCUS20901</name>
</gene>
<reference evidence="2" key="1">
    <citation type="submission" date="2023-06" db="EMBL/GenBank/DDBJ databases">
        <authorList>
            <person name="Delattre M."/>
        </authorList>
    </citation>
    <scope>NUCLEOTIDE SEQUENCE</scope>
    <source>
        <strain evidence="2">AF72</strain>
    </source>
</reference>